<comment type="caution">
    <text evidence="1">The sequence shown here is derived from an EMBL/GenBank/DDBJ whole genome shotgun (WGS) entry which is preliminary data.</text>
</comment>
<dbReference type="EMBL" id="QSSX01000012">
    <property type="protein sequence ID" value="RGM23560.1"/>
    <property type="molecule type" value="Genomic_DNA"/>
</dbReference>
<gene>
    <name evidence="1" type="ORF">DXC31_06660</name>
</gene>
<dbReference type="SUPFAM" id="SSF103084">
    <property type="entry name" value="Holliday junction resolvase RusA"/>
    <property type="match status" value="1"/>
</dbReference>
<dbReference type="Pfam" id="PF05866">
    <property type="entry name" value="RusA"/>
    <property type="match status" value="1"/>
</dbReference>
<reference evidence="1 2" key="1">
    <citation type="submission" date="2018-08" db="EMBL/GenBank/DDBJ databases">
        <title>A genome reference for cultivated species of the human gut microbiota.</title>
        <authorList>
            <person name="Zou Y."/>
            <person name="Xue W."/>
            <person name="Luo G."/>
        </authorList>
    </citation>
    <scope>NUCLEOTIDE SEQUENCE [LARGE SCALE GENOMIC DNA]</scope>
    <source>
        <strain evidence="1 2">TF01-20-2</strain>
    </source>
</reference>
<evidence type="ECO:0000313" key="1">
    <source>
        <dbReference type="EMBL" id="RGM23560.1"/>
    </source>
</evidence>
<name>A0A3E4V7P6_MEDGN</name>
<protein>
    <submittedName>
        <fullName evidence="1">RusA family crossover junction endodeoxyribonuclease</fullName>
    </submittedName>
</protein>
<dbReference type="Proteomes" id="UP000260808">
    <property type="component" value="Unassembled WGS sequence"/>
</dbReference>
<dbReference type="Gene3D" id="3.30.1330.70">
    <property type="entry name" value="Holliday junction resolvase RusA"/>
    <property type="match status" value="1"/>
</dbReference>
<proteinExistence type="predicted"/>
<evidence type="ECO:0000313" key="2">
    <source>
        <dbReference type="Proteomes" id="UP000260808"/>
    </source>
</evidence>
<dbReference type="InterPro" id="IPR008822">
    <property type="entry name" value="Endonuclease_RusA-like"/>
</dbReference>
<sequence length="136" mass="15434">MVITIPGKPVGKARPRFRRAGFKVITYTPPENKKYEKEVARIYKQSIGVLYTDIPLRVRILAKFPIPESWSKKNKEKALKGEIKPNKKPDLDNIAKIILDGLNGVAYTDDKQVTSMEIEKVYSDEPCVVVCIAEDE</sequence>
<dbReference type="GO" id="GO:0006310">
    <property type="term" value="P:DNA recombination"/>
    <property type="evidence" value="ECO:0007669"/>
    <property type="project" value="InterPro"/>
</dbReference>
<dbReference type="InterPro" id="IPR036614">
    <property type="entry name" value="RusA-like_sf"/>
</dbReference>
<dbReference type="AlphaFoldDB" id="A0A3E4V7P6"/>
<dbReference type="GO" id="GO:0006281">
    <property type="term" value="P:DNA repair"/>
    <property type="evidence" value="ECO:0007669"/>
    <property type="project" value="InterPro"/>
</dbReference>
<organism evidence="1 2">
    <name type="scientific">Mediterraneibacter gnavus</name>
    <name type="common">Ruminococcus gnavus</name>
    <dbReference type="NCBI Taxonomy" id="33038"/>
    <lineage>
        <taxon>Bacteria</taxon>
        <taxon>Bacillati</taxon>
        <taxon>Bacillota</taxon>
        <taxon>Clostridia</taxon>
        <taxon>Lachnospirales</taxon>
        <taxon>Lachnospiraceae</taxon>
        <taxon>Mediterraneibacter</taxon>
    </lineage>
</organism>
<dbReference type="GO" id="GO:0000287">
    <property type="term" value="F:magnesium ion binding"/>
    <property type="evidence" value="ECO:0007669"/>
    <property type="project" value="InterPro"/>
</dbReference>
<accession>A0A3E4V7P6</accession>